<dbReference type="EMBL" id="UGCV01000003">
    <property type="protein sequence ID" value="STJ14853.1"/>
    <property type="molecule type" value="Genomic_DNA"/>
</dbReference>
<dbReference type="Proteomes" id="UP000254716">
    <property type="component" value="Unassembled WGS sequence"/>
</dbReference>
<organism evidence="2 3">
    <name type="scientific">Escherichia coli</name>
    <dbReference type="NCBI Taxonomy" id="562"/>
    <lineage>
        <taxon>Bacteria</taxon>
        <taxon>Pseudomonadati</taxon>
        <taxon>Pseudomonadota</taxon>
        <taxon>Gammaproteobacteria</taxon>
        <taxon>Enterobacterales</taxon>
        <taxon>Enterobacteriaceae</taxon>
        <taxon>Escherichia</taxon>
    </lineage>
</organism>
<evidence type="ECO:0000313" key="2">
    <source>
        <dbReference type="EMBL" id="STJ14853.1"/>
    </source>
</evidence>
<accession>A0A376VTK5</accession>
<gene>
    <name evidence="2" type="ORF">NCTC9081_00193</name>
</gene>
<feature type="region of interest" description="Disordered" evidence="1">
    <location>
        <begin position="117"/>
        <end position="165"/>
    </location>
</feature>
<proteinExistence type="predicted"/>
<name>A0A376VTK5_ECOLX</name>
<sequence length="222" mass="25035">MSERACAVRHSHILSRKFPPFLGFLSVADRTTNETKCSLYECALREIPRLPVCRSRGTAAARKRQNDLLSGCQNCALTWRAARRKNCRHCASVPVTQTRRNRDRMCNRITAHAQPSDYHLVRASPRHPANASRHAKKNSASRSLFPNSSNRKSRGPLRGSDFVIDDGTEKNTGDGGWCHAVRPTTCKTVFVFHKIAGKTCECFAGKTLLWLLFLLPENQLRF</sequence>
<protein>
    <submittedName>
        <fullName evidence="2">Uncharacterized protein</fullName>
    </submittedName>
</protein>
<feature type="compositionally biased region" description="Polar residues" evidence="1">
    <location>
        <begin position="140"/>
        <end position="150"/>
    </location>
</feature>
<reference evidence="2 3" key="1">
    <citation type="submission" date="2018-06" db="EMBL/GenBank/DDBJ databases">
        <authorList>
            <consortium name="Pathogen Informatics"/>
            <person name="Doyle S."/>
        </authorList>
    </citation>
    <scope>NUCLEOTIDE SEQUENCE [LARGE SCALE GENOMIC DNA]</scope>
    <source>
        <strain evidence="2 3">NCTC9081</strain>
    </source>
</reference>
<evidence type="ECO:0000313" key="3">
    <source>
        <dbReference type="Proteomes" id="UP000254716"/>
    </source>
</evidence>
<dbReference type="AlphaFoldDB" id="A0A376VTK5"/>
<evidence type="ECO:0000256" key="1">
    <source>
        <dbReference type="SAM" id="MobiDB-lite"/>
    </source>
</evidence>